<dbReference type="Proteomes" id="UP001151081">
    <property type="component" value="Unassembled WGS sequence"/>
</dbReference>
<comment type="caution">
    <text evidence="3">The sequence shown here is derived from an EMBL/GenBank/DDBJ whole genome shotgun (WGS) entry which is preliminary data.</text>
</comment>
<keyword evidence="1" id="KW-0732">Signal</keyword>
<feature type="chain" id="PRO_5040934671" evidence="1">
    <location>
        <begin position="22"/>
        <end position="481"/>
    </location>
</feature>
<evidence type="ECO:0000313" key="3">
    <source>
        <dbReference type="EMBL" id="MDC3979712.1"/>
    </source>
</evidence>
<dbReference type="Pfam" id="PF03572">
    <property type="entry name" value="Peptidase_S41"/>
    <property type="match status" value="1"/>
</dbReference>
<dbReference type="EMBL" id="JAGTJJ010000001">
    <property type="protein sequence ID" value="MDC3979712.1"/>
    <property type="molecule type" value="Genomic_DNA"/>
</dbReference>
<evidence type="ECO:0000313" key="4">
    <source>
        <dbReference type="Proteomes" id="UP001151081"/>
    </source>
</evidence>
<gene>
    <name evidence="3" type="ORF">KEG57_04320</name>
</gene>
<dbReference type="RefSeq" id="WP_272417848.1">
    <property type="nucleotide sequence ID" value="NZ_JAGTJJ010000001.1"/>
</dbReference>
<dbReference type="SMART" id="SM00245">
    <property type="entry name" value="TSPc"/>
    <property type="match status" value="1"/>
</dbReference>
<reference evidence="3 4" key="1">
    <citation type="submission" date="2021-04" db="EMBL/GenBank/DDBJ databases">
        <title>Genome analysis of Polyangium sp.</title>
        <authorList>
            <person name="Li Y."/>
            <person name="Wang J."/>
        </authorList>
    </citation>
    <scope>NUCLEOTIDE SEQUENCE [LARGE SCALE GENOMIC DNA]</scope>
    <source>
        <strain evidence="3 4">SDU14</strain>
    </source>
</reference>
<evidence type="ECO:0000256" key="1">
    <source>
        <dbReference type="SAM" id="SignalP"/>
    </source>
</evidence>
<evidence type="ECO:0000259" key="2">
    <source>
        <dbReference type="SMART" id="SM00245"/>
    </source>
</evidence>
<name>A0A9X3WX39_9BACT</name>
<dbReference type="SUPFAM" id="SSF52096">
    <property type="entry name" value="ClpP/crotonase"/>
    <property type="match status" value="1"/>
</dbReference>
<dbReference type="AlphaFoldDB" id="A0A9X3WX39"/>
<keyword evidence="4" id="KW-1185">Reference proteome</keyword>
<dbReference type="PANTHER" id="PTHR11261">
    <property type="entry name" value="INTERPHOTORECEPTOR RETINOID-BINDING PROTEIN"/>
    <property type="match status" value="1"/>
</dbReference>
<sequence>MMHLRLLAGFCVLMTGCAASGPGGSSPPLAPPAAATISPVIQGETTAKGVRGSWRSRGYGWLLTVSDKGLRLHHESAAGCYADPNETAGLLEIFGYSQPGPEGAMHFLSRPDETRYLFDRIDRLPASCNDENRAWDAPAVFEVFAATLAEHYAFFKERNLDWSARVEAGRAQVSPGMPERKLFDVLSTTLQGLGDAHVNLSAEIGADALNFEETHSPTLELLSARARAEGRPAKEVERAWLRAYRDGILQVILGGKGHQAANDRILWGFAAPRVGYLNVVTMGGFGDKLSREKELSALDLVLDEAMSAFHGAAAVIVDVTNNRGGYDLISRAIANRFADQKRLAFTKQAYRAKGMAPQAFHVEPSPRPRFTGQVYLLTSDVTVSAGETFTLAMRALPHVKHFGTTTRGAFSDVLEKPLPNGWKVELSNEIYLDTEGQLFEARGIPPEETIDIFPKDDLSNGHAKAVLRLAQLSARPEAAAK</sequence>
<dbReference type="InterPro" id="IPR005151">
    <property type="entry name" value="Tail-specific_protease"/>
</dbReference>
<dbReference type="Gene3D" id="3.30.750.44">
    <property type="match status" value="1"/>
</dbReference>
<dbReference type="PROSITE" id="PS51257">
    <property type="entry name" value="PROKAR_LIPOPROTEIN"/>
    <property type="match status" value="1"/>
</dbReference>
<dbReference type="GO" id="GO:0006508">
    <property type="term" value="P:proteolysis"/>
    <property type="evidence" value="ECO:0007669"/>
    <property type="project" value="InterPro"/>
</dbReference>
<dbReference type="CDD" id="cd07563">
    <property type="entry name" value="Peptidase_S41_IRBP"/>
    <property type="match status" value="1"/>
</dbReference>
<organism evidence="3 4">
    <name type="scientific">Polyangium jinanense</name>
    <dbReference type="NCBI Taxonomy" id="2829994"/>
    <lineage>
        <taxon>Bacteria</taxon>
        <taxon>Pseudomonadati</taxon>
        <taxon>Myxococcota</taxon>
        <taxon>Polyangia</taxon>
        <taxon>Polyangiales</taxon>
        <taxon>Polyangiaceae</taxon>
        <taxon>Polyangium</taxon>
    </lineage>
</organism>
<accession>A0A9X3WX39</accession>
<protein>
    <submittedName>
        <fullName evidence="3">S41 family peptidase</fullName>
    </submittedName>
</protein>
<dbReference type="InterPro" id="IPR029045">
    <property type="entry name" value="ClpP/crotonase-like_dom_sf"/>
</dbReference>
<proteinExistence type="predicted"/>
<dbReference type="GO" id="GO:0008236">
    <property type="term" value="F:serine-type peptidase activity"/>
    <property type="evidence" value="ECO:0007669"/>
    <property type="project" value="InterPro"/>
</dbReference>
<dbReference type="PANTHER" id="PTHR11261:SF3">
    <property type="entry name" value="RETINOL-BINDING PROTEIN 3"/>
    <property type="match status" value="1"/>
</dbReference>
<feature type="domain" description="Tail specific protease" evidence="2">
    <location>
        <begin position="233"/>
        <end position="451"/>
    </location>
</feature>
<dbReference type="Gene3D" id="3.90.226.10">
    <property type="entry name" value="2-enoyl-CoA Hydratase, Chain A, domain 1"/>
    <property type="match status" value="1"/>
</dbReference>
<feature type="signal peptide" evidence="1">
    <location>
        <begin position="1"/>
        <end position="21"/>
    </location>
</feature>